<reference evidence="1" key="1">
    <citation type="journal article" date="2014" name="Front. Microbiol.">
        <title>High frequency of phylogenetically diverse reductive dehalogenase-homologous genes in deep subseafloor sedimentary metagenomes.</title>
        <authorList>
            <person name="Kawai M."/>
            <person name="Futagami T."/>
            <person name="Toyoda A."/>
            <person name="Takaki Y."/>
            <person name="Nishi S."/>
            <person name="Hori S."/>
            <person name="Arai W."/>
            <person name="Tsubouchi T."/>
            <person name="Morono Y."/>
            <person name="Uchiyama I."/>
            <person name="Ito T."/>
            <person name="Fujiyama A."/>
            <person name="Inagaki F."/>
            <person name="Takami H."/>
        </authorList>
    </citation>
    <scope>NUCLEOTIDE SEQUENCE</scope>
    <source>
        <strain evidence="1">Expedition CK06-06</strain>
    </source>
</reference>
<feature type="non-terminal residue" evidence="1">
    <location>
        <position position="1"/>
    </location>
</feature>
<accession>X1LC28</accession>
<gene>
    <name evidence="1" type="ORF">S03H2_72645</name>
</gene>
<dbReference type="EMBL" id="BARU01049250">
    <property type="protein sequence ID" value="GAH91698.1"/>
    <property type="molecule type" value="Genomic_DNA"/>
</dbReference>
<dbReference type="SUPFAM" id="SSF53590">
    <property type="entry name" value="Nucleoside hydrolase"/>
    <property type="match status" value="1"/>
</dbReference>
<comment type="caution">
    <text evidence="1">The sequence shown here is derived from an EMBL/GenBank/DDBJ whole genome shotgun (WGS) entry which is preliminary data.</text>
</comment>
<dbReference type="InterPro" id="IPR036452">
    <property type="entry name" value="Ribo_hydro-like"/>
</dbReference>
<dbReference type="GO" id="GO:0016799">
    <property type="term" value="F:hydrolase activity, hydrolyzing N-glycosyl compounds"/>
    <property type="evidence" value="ECO:0007669"/>
    <property type="project" value="InterPro"/>
</dbReference>
<dbReference type="AlphaFoldDB" id="X1LC28"/>
<dbReference type="Gene3D" id="3.90.245.10">
    <property type="entry name" value="Ribonucleoside hydrolase-like"/>
    <property type="match status" value="1"/>
</dbReference>
<feature type="non-terminal residue" evidence="1">
    <location>
        <position position="50"/>
    </location>
</feature>
<protein>
    <submittedName>
        <fullName evidence="1">Uncharacterized protein</fullName>
    </submittedName>
</protein>
<organism evidence="1">
    <name type="scientific">marine sediment metagenome</name>
    <dbReference type="NCBI Taxonomy" id="412755"/>
    <lineage>
        <taxon>unclassified sequences</taxon>
        <taxon>metagenomes</taxon>
        <taxon>ecological metagenomes</taxon>
    </lineage>
</organism>
<name>X1LC28_9ZZZZ</name>
<evidence type="ECO:0000313" key="1">
    <source>
        <dbReference type="EMBL" id="GAH91698.1"/>
    </source>
</evidence>
<sequence>PVIFDTDICGDIDDTWALVTLLQSPEFDIKLITTAVGDTPAKAKTAAKIL</sequence>
<proteinExistence type="predicted"/>